<organism evidence="1 2">
    <name type="scientific">Hibiscus syriacus</name>
    <name type="common">Rose of Sharon</name>
    <dbReference type="NCBI Taxonomy" id="106335"/>
    <lineage>
        <taxon>Eukaryota</taxon>
        <taxon>Viridiplantae</taxon>
        <taxon>Streptophyta</taxon>
        <taxon>Embryophyta</taxon>
        <taxon>Tracheophyta</taxon>
        <taxon>Spermatophyta</taxon>
        <taxon>Magnoliopsida</taxon>
        <taxon>eudicotyledons</taxon>
        <taxon>Gunneridae</taxon>
        <taxon>Pentapetalae</taxon>
        <taxon>rosids</taxon>
        <taxon>malvids</taxon>
        <taxon>Malvales</taxon>
        <taxon>Malvaceae</taxon>
        <taxon>Malvoideae</taxon>
        <taxon>Hibiscus</taxon>
    </lineage>
</organism>
<dbReference type="PANTHER" id="PTHR45184:SF1">
    <property type="entry name" value="DNAJ PROTEIN ERDJ3A"/>
    <property type="match status" value="1"/>
</dbReference>
<sequence>MTFYQIRKIEKTMICMKMNKPPPGMVVDLLTPLVMVLDKVGLHLNQVDHSIWVDREVLGLPRFPSSIKAINSKIFKKGISDQGMTWLLLSHTLSSSQQAKQNYESIIQEVARLLQGAIKVGSINCGTEYFLCNDLGMHPRSAPRLFVYSYKGNEKGSLKEYKGDLVTTNVKTFCQDHLPRFSVRISLNHFDSSSSHVKRNPRVMLLSTKKDTPVIWRVLSGLYHKRFTFYDAEVHDVSEPAVKKLGVDTLPAVIGRLSNGGKHILKSGISVNDLNSAIKDLSSMLDSFEKKNKKIASSKQTDSAERRLPLLTESNFDAHCGDGTPVCIIGAFRSSRARKRLESFLLKVSQKSLSRRQNVASGSKNSVPYTLLDARKQPSFLRAFDKTAYKSSDNILVAFKPRKRKFAAFKGDMSVEDIGRFISSVLHGDVQFTRTRKKPVLK</sequence>
<evidence type="ECO:0000313" key="1">
    <source>
        <dbReference type="EMBL" id="KAE8686936.1"/>
    </source>
</evidence>
<accession>A0A6A2Z5S2</accession>
<comment type="caution">
    <text evidence="1">The sequence shown here is derived from an EMBL/GenBank/DDBJ whole genome shotgun (WGS) entry which is preliminary data.</text>
</comment>
<dbReference type="Gene3D" id="3.40.30.10">
    <property type="entry name" value="Glutaredoxin"/>
    <property type="match status" value="1"/>
</dbReference>
<protein>
    <submittedName>
        <fullName evidence="1">DnaJ protein ERDJ3A</fullName>
    </submittedName>
</protein>
<dbReference type="PANTHER" id="PTHR45184">
    <property type="entry name" value="DNAJ PROTEIN ERDJ3A"/>
    <property type="match status" value="1"/>
</dbReference>
<dbReference type="AlphaFoldDB" id="A0A6A2Z5S2"/>
<proteinExistence type="predicted"/>
<gene>
    <name evidence="1" type="ORF">F3Y22_tig00111027pilonHSYRG00527</name>
</gene>
<dbReference type="SUPFAM" id="SSF52833">
    <property type="entry name" value="Thioredoxin-like"/>
    <property type="match status" value="2"/>
</dbReference>
<name>A0A6A2Z5S2_HIBSY</name>
<reference evidence="1" key="1">
    <citation type="submission" date="2019-09" db="EMBL/GenBank/DDBJ databases">
        <title>Draft genome information of white flower Hibiscus syriacus.</title>
        <authorList>
            <person name="Kim Y.-M."/>
        </authorList>
    </citation>
    <scope>NUCLEOTIDE SEQUENCE [LARGE SCALE GENOMIC DNA]</scope>
    <source>
        <strain evidence="1">YM2019G1</strain>
    </source>
</reference>
<dbReference type="InterPro" id="IPR036249">
    <property type="entry name" value="Thioredoxin-like_sf"/>
</dbReference>
<dbReference type="InterPro" id="IPR052842">
    <property type="entry name" value="ER_Co-chaperone"/>
</dbReference>
<dbReference type="Proteomes" id="UP000436088">
    <property type="component" value="Unassembled WGS sequence"/>
</dbReference>
<keyword evidence="2" id="KW-1185">Reference proteome</keyword>
<dbReference type="EMBL" id="VEPZ02001209">
    <property type="protein sequence ID" value="KAE8686936.1"/>
    <property type="molecule type" value="Genomic_DNA"/>
</dbReference>
<evidence type="ECO:0000313" key="2">
    <source>
        <dbReference type="Proteomes" id="UP000436088"/>
    </source>
</evidence>